<reference evidence="2 4" key="2">
    <citation type="submission" date="2018-06" db="EMBL/GenBank/DDBJ databases">
        <authorList>
            <consortium name="Pathogen Informatics"/>
            <person name="Doyle S."/>
        </authorList>
    </citation>
    <scope>NUCLEOTIDE SEQUENCE [LARGE SCALE GENOMIC DNA]</scope>
    <source>
        <strain evidence="2 4">NCTC12120</strain>
    </source>
</reference>
<dbReference type="AlphaFoldDB" id="A0A291DXR9"/>
<evidence type="ECO:0000313" key="2">
    <source>
        <dbReference type="EMBL" id="SQC92504.1"/>
    </source>
</evidence>
<evidence type="ECO:0000313" key="3">
    <source>
        <dbReference type="Proteomes" id="UP000217979"/>
    </source>
</evidence>
<evidence type="ECO:0000313" key="4">
    <source>
        <dbReference type="Proteomes" id="UP000251197"/>
    </source>
</evidence>
<gene>
    <name evidence="1" type="ORF">CO704_10180</name>
    <name evidence="2" type="ORF">NCTC12120_05701</name>
</gene>
<dbReference type="Proteomes" id="UP000251197">
    <property type="component" value="Unassembled WGS sequence"/>
</dbReference>
<dbReference type="EMBL" id="UAVU01000009">
    <property type="protein sequence ID" value="SQC92504.1"/>
    <property type="molecule type" value="Genomic_DNA"/>
</dbReference>
<evidence type="ECO:0000313" key="1">
    <source>
        <dbReference type="EMBL" id="ATF92426.1"/>
    </source>
</evidence>
<sequence length="162" mass="17439">MSQKVNSPESPASAIISAEIDKLEGIGLHVGANIADRATPVTTTISNQNSALSAIETRLAQEILDVSGALQQFGSATRSIREELPDGAQFDKMMVGLLSLLGFHLSYSLLKSMDPPLLLGDGSEYLDKLGLRLSDTFRELDLEGRKFLAVALIDKGFDECTQ</sequence>
<dbReference type="RefSeq" id="WP_096754007.1">
    <property type="nucleotide sequence ID" value="NZ_CP023525.1"/>
</dbReference>
<protein>
    <submittedName>
        <fullName evidence="1">Uncharacterized protein</fullName>
    </submittedName>
</protein>
<dbReference type="Proteomes" id="UP000217979">
    <property type="component" value="Chromosome"/>
</dbReference>
<proteinExistence type="predicted"/>
<name>A0A291DXR9_9ENTR</name>
<reference evidence="1 3" key="1">
    <citation type="submission" date="2017-09" db="EMBL/GenBank/DDBJ databases">
        <title>FDA dAtabase for Regulatory Grade micrObial Sequences (FDA-ARGOS): Supporting development and validation of Infectious Disease Dx tests.</title>
        <authorList>
            <person name="Minogue T."/>
            <person name="Wolcott M."/>
            <person name="Wasieloski L."/>
            <person name="Aguilar W."/>
            <person name="Moore D."/>
            <person name="Tallon L."/>
            <person name="Sadzewicz L."/>
            <person name="Ott S."/>
            <person name="Zhao X."/>
            <person name="Nagaraj S."/>
            <person name="Vavikolanu K."/>
            <person name="Aluvathingal J."/>
            <person name="Nadendla S."/>
            <person name="Sichtig H."/>
        </authorList>
    </citation>
    <scope>NUCLEOTIDE SEQUENCE [LARGE SCALE GENOMIC DNA]</scope>
    <source>
        <strain evidence="1 3">FDAARGOS_392</strain>
    </source>
</reference>
<accession>A0A291DXR9</accession>
<dbReference type="EMBL" id="CP023525">
    <property type="protein sequence ID" value="ATF92426.1"/>
    <property type="molecule type" value="Genomic_DNA"/>
</dbReference>
<organism evidence="1 3">
    <name type="scientific">Cedecea neteri</name>
    <dbReference type="NCBI Taxonomy" id="158822"/>
    <lineage>
        <taxon>Bacteria</taxon>
        <taxon>Pseudomonadati</taxon>
        <taxon>Pseudomonadota</taxon>
        <taxon>Gammaproteobacteria</taxon>
        <taxon>Enterobacterales</taxon>
        <taxon>Enterobacteriaceae</taxon>
        <taxon>Cedecea</taxon>
    </lineage>
</organism>